<dbReference type="Pfam" id="PF14129">
    <property type="entry name" value="DUF4296"/>
    <property type="match status" value="1"/>
</dbReference>
<feature type="domain" description="DUF4296" evidence="2">
    <location>
        <begin position="24"/>
        <end position="106"/>
    </location>
</feature>
<evidence type="ECO:0000256" key="1">
    <source>
        <dbReference type="SAM" id="Coils"/>
    </source>
</evidence>
<evidence type="ECO:0000313" key="3">
    <source>
        <dbReference type="EMBL" id="BDB51989.1"/>
    </source>
</evidence>
<dbReference type="InterPro" id="IPR025381">
    <property type="entry name" value="DUF4296"/>
</dbReference>
<sequence>MKKSISLLAILALLGCKEDLVKKPDLLIEKSKMMNIMYDLALLEAIKYQNPAVLDSNQIRPKQFIYKKYKIDSLQLAQNNRYYAADYKSYKAMFESVVKRIENEKKRANAIIKLEEKKRKIKIAQLKKKRQLAKKSKDSITVVKTKKGSI</sequence>
<protein>
    <recommendedName>
        <fullName evidence="2">DUF4296 domain-containing protein</fullName>
    </recommendedName>
</protein>
<dbReference type="Proteomes" id="UP001319865">
    <property type="component" value="Chromosome"/>
</dbReference>
<dbReference type="PROSITE" id="PS51257">
    <property type="entry name" value="PROKAR_LIPOPROTEIN"/>
    <property type="match status" value="1"/>
</dbReference>
<keyword evidence="1" id="KW-0175">Coiled coil</keyword>
<name>A0ABM7UXE2_9FLAO</name>
<reference evidence="3 4" key="2">
    <citation type="journal article" date="2022" name="Microorganisms">
        <title>Complete Genome Sequences of Two Flavobacterium ammonificans Strains and a Flavobacterium ammoniigenes Strain of Ammonifying Bacterioplankton Isolated from Surface River Water.</title>
        <authorList>
            <person name="Suda W."/>
            <person name="Ogata Y."/>
            <person name="Shindo C."/>
            <person name="Watanabe K."/>
        </authorList>
    </citation>
    <scope>NUCLEOTIDE SEQUENCE [LARGE SCALE GENOMIC DNA]</scope>
    <source>
        <strain evidence="3 4">GENT11</strain>
    </source>
</reference>
<keyword evidence="4" id="KW-1185">Reference proteome</keyword>
<accession>A0ABM7UXE2</accession>
<dbReference type="RefSeq" id="WP_229330525.1">
    <property type="nucleotide sequence ID" value="NZ_AP025183.1"/>
</dbReference>
<evidence type="ECO:0000259" key="2">
    <source>
        <dbReference type="Pfam" id="PF14129"/>
    </source>
</evidence>
<organism evidence="3 4">
    <name type="scientific">Flavobacterium ammonificans</name>
    <dbReference type="NCBI Taxonomy" id="1751056"/>
    <lineage>
        <taxon>Bacteria</taxon>
        <taxon>Pseudomonadati</taxon>
        <taxon>Bacteroidota</taxon>
        <taxon>Flavobacteriia</taxon>
        <taxon>Flavobacteriales</taxon>
        <taxon>Flavobacteriaceae</taxon>
        <taxon>Flavobacterium</taxon>
    </lineage>
</organism>
<feature type="coiled-coil region" evidence="1">
    <location>
        <begin position="98"/>
        <end position="134"/>
    </location>
</feature>
<reference evidence="3 4" key="1">
    <citation type="journal article" date="2022" name="Int. J. Syst. Evol. Microbiol.">
        <title>Flavobacterium ammonificans sp. nov. and Flavobacterium ammoniigenes sp. nov., ammonifying bacteria isolated from surface river water.</title>
        <authorList>
            <person name="Watanabe K."/>
            <person name="Kitamura T."/>
            <person name="Ogata Y."/>
            <person name="Shindo C."/>
            <person name="Suda W."/>
        </authorList>
    </citation>
    <scope>NUCLEOTIDE SEQUENCE [LARGE SCALE GENOMIC DNA]</scope>
    <source>
        <strain evidence="3 4">GENT11</strain>
    </source>
</reference>
<proteinExistence type="predicted"/>
<evidence type="ECO:0000313" key="4">
    <source>
        <dbReference type="Proteomes" id="UP001319865"/>
    </source>
</evidence>
<dbReference type="EMBL" id="AP025183">
    <property type="protein sequence ID" value="BDB51989.1"/>
    <property type="molecule type" value="Genomic_DNA"/>
</dbReference>
<gene>
    <name evidence="3" type="ORF">GENT11_03010</name>
</gene>